<evidence type="ECO:0000313" key="3">
    <source>
        <dbReference type="Proteomes" id="UP000193061"/>
    </source>
</evidence>
<dbReference type="EMBL" id="FWFX01000030">
    <property type="protein sequence ID" value="SLN74318.1"/>
    <property type="molecule type" value="Genomic_DNA"/>
</dbReference>
<dbReference type="Proteomes" id="UP000193061">
    <property type="component" value="Unassembled WGS sequence"/>
</dbReference>
<evidence type="ECO:0000259" key="1">
    <source>
        <dbReference type="Pfam" id="PF02796"/>
    </source>
</evidence>
<organism evidence="2 3">
    <name type="scientific">Roseovarius albus</name>
    <dbReference type="NCBI Taxonomy" id="1247867"/>
    <lineage>
        <taxon>Bacteria</taxon>
        <taxon>Pseudomonadati</taxon>
        <taxon>Pseudomonadota</taxon>
        <taxon>Alphaproteobacteria</taxon>
        <taxon>Rhodobacterales</taxon>
        <taxon>Roseobacteraceae</taxon>
        <taxon>Roseovarius</taxon>
    </lineage>
</organism>
<dbReference type="GO" id="GO:0000150">
    <property type="term" value="F:DNA strand exchange activity"/>
    <property type="evidence" value="ECO:0007669"/>
    <property type="project" value="InterPro"/>
</dbReference>
<gene>
    <name evidence="2" type="ORF">ROA7450_04214</name>
</gene>
<protein>
    <submittedName>
        <fullName evidence="2">Helix-turn-helix domain of resolvase</fullName>
    </submittedName>
</protein>
<dbReference type="InterPro" id="IPR006120">
    <property type="entry name" value="Resolvase_HTH_dom"/>
</dbReference>
<dbReference type="AlphaFoldDB" id="A0A1X7AAM8"/>
<keyword evidence="3" id="KW-1185">Reference proteome</keyword>
<proteinExistence type="predicted"/>
<feature type="domain" description="Resolvase HTH" evidence="1">
    <location>
        <begin position="1"/>
        <end position="26"/>
    </location>
</feature>
<dbReference type="Pfam" id="PF02796">
    <property type="entry name" value="HTH_7"/>
    <property type="match status" value="1"/>
</dbReference>
<sequence length="41" mass="4170">MLGQGAGVSAIAKATGISRQAVYRIKGDPAEAEAALLKWGL</sequence>
<reference evidence="2 3" key="1">
    <citation type="submission" date="2017-03" db="EMBL/GenBank/DDBJ databases">
        <authorList>
            <person name="Afonso C.L."/>
            <person name="Miller P.J."/>
            <person name="Scott M.A."/>
            <person name="Spackman E."/>
            <person name="Goraichik I."/>
            <person name="Dimitrov K.M."/>
            <person name="Suarez D.L."/>
            <person name="Swayne D.E."/>
        </authorList>
    </citation>
    <scope>NUCLEOTIDE SEQUENCE [LARGE SCALE GENOMIC DNA]</scope>
    <source>
        <strain evidence="2 3">CECT 7450</strain>
    </source>
</reference>
<dbReference type="Gene3D" id="1.10.10.60">
    <property type="entry name" value="Homeodomain-like"/>
    <property type="match status" value="1"/>
</dbReference>
<evidence type="ECO:0000313" key="2">
    <source>
        <dbReference type="EMBL" id="SLN74318.1"/>
    </source>
</evidence>
<dbReference type="RefSeq" id="WP_234999625.1">
    <property type="nucleotide sequence ID" value="NZ_FWFX01000030.1"/>
</dbReference>
<name>A0A1X7AAM8_9RHOB</name>
<accession>A0A1X7AAM8</accession>
<dbReference type="GO" id="GO:0003677">
    <property type="term" value="F:DNA binding"/>
    <property type="evidence" value="ECO:0007669"/>
    <property type="project" value="InterPro"/>
</dbReference>